<evidence type="ECO:0000256" key="2">
    <source>
        <dbReference type="ARBA" id="ARBA00022448"/>
    </source>
</evidence>
<feature type="transmembrane region" description="Helical" evidence="9">
    <location>
        <begin position="95"/>
        <end position="113"/>
    </location>
</feature>
<feature type="transmembrane region" description="Helical" evidence="9">
    <location>
        <begin position="50"/>
        <end position="74"/>
    </location>
</feature>
<dbReference type="eggNOG" id="COG0559">
    <property type="taxonomic scope" value="Bacteria"/>
</dbReference>
<keyword evidence="6 9" id="KW-1133">Transmembrane helix</keyword>
<dbReference type="GO" id="GO:0005886">
    <property type="term" value="C:plasma membrane"/>
    <property type="evidence" value="ECO:0007669"/>
    <property type="project" value="UniProtKB-SubCell"/>
</dbReference>
<evidence type="ECO:0000256" key="6">
    <source>
        <dbReference type="ARBA" id="ARBA00022989"/>
    </source>
</evidence>
<evidence type="ECO:0000313" key="11">
    <source>
        <dbReference type="Proteomes" id="UP000027337"/>
    </source>
</evidence>
<evidence type="ECO:0000256" key="3">
    <source>
        <dbReference type="ARBA" id="ARBA00022475"/>
    </source>
</evidence>
<dbReference type="EMBL" id="JEMU01000019">
    <property type="protein sequence ID" value="KAJ01780.1"/>
    <property type="molecule type" value="Genomic_DNA"/>
</dbReference>
<dbReference type="PANTHER" id="PTHR11795">
    <property type="entry name" value="BRANCHED-CHAIN AMINO ACID TRANSPORT SYSTEM PERMEASE PROTEIN LIVH"/>
    <property type="match status" value="1"/>
</dbReference>
<evidence type="ECO:0000256" key="9">
    <source>
        <dbReference type="SAM" id="Phobius"/>
    </source>
</evidence>
<dbReference type="Pfam" id="PF02653">
    <property type="entry name" value="BPD_transp_2"/>
    <property type="match status" value="1"/>
</dbReference>
<keyword evidence="4 9" id="KW-0812">Transmembrane</keyword>
<evidence type="ECO:0000256" key="7">
    <source>
        <dbReference type="ARBA" id="ARBA00023136"/>
    </source>
</evidence>
<dbReference type="AlphaFoldDB" id="A0A061SRA8"/>
<dbReference type="InterPro" id="IPR052157">
    <property type="entry name" value="BCAA_transport_permease"/>
</dbReference>
<dbReference type="GO" id="GO:0022857">
    <property type="term" value="F:transmembrane transporter activity"/>
    <property type="evidence" value="ECO:0007669"/>
    <property type="project" value="InterPro"/>
</dbReference>
<feature type="transmembrane region" description="Helical" evidence="9">
    <location>
        <begin position="182"/>
        <end position="208"/>
    </location>
</feature>
<evidence type="ECO:0000256" key="5">
    <source>
        <dbReference type="ARBA" id="ARBA00022970"/>
    </source>
</evidence>
<dbReference type="Proteomes" id="UP000027337">
    <property type="component" value="Unassembled WGS sequence"/>
</dbReference>
<comment type="similarity">
    <text evidence="8">Belongs to the binding-protein-dependent transport system permease family. LivHM subfamily.</text>
</comment>
<feature type="transmembrane region" description="Helical" evidence="9">
    <location>
        <begin position="12"/>
        <end position="38"/>
    </location>
</feature>
<gene>
    <name evidence="10" type="ORF">PM02_17330</name>
</gene>
<evidence type="ECO:0000313" key="10">
    <source>
        <dbReference type="EMBL" id="KAJ01780.1"/>
    </source>
</evidence>
<feature type="transmembrane region" description="Helical" evidence="9">
    <location>
        <begin position="296"/>
        <end position="315"/>
    </location>
</feature>
<keyword evidence="2" id="KW-0813">Transport</keyword>
<protein>
    <submittedName>
        <fullName evidence="10">ABC transporter permease</fullName>
    </submittedName>
</protein>
<keyword evidence="11" id="KW-1185">Reference proteome</keyword>
<dbReference type="InterPro" id="IPR001851">
    <property type="entry name" value="ABC_transp_permease"/>
</dbReference>
<dbReference type="GO" id="GO:0006865">
    <property type="term" value="P:amino acid transport"/>
    <property type="evidence" value="ECO:0007669"/>
    <property type="project" value="UniProtKB-KW"/>
</dbReference>
<dbReference type="CDD" id="cd06582">
    <property type="entry name" value="TM_PBP1_LivH_like"/>
    <property type="match status" value="1"/>
</dbReference>
<feature type="transmembrane region" description="Helical" evidence="9">
    <location>
        <begin position="239"/>
        <end position="258"/>
    </location>
</feature>
<keyword evidence="7 9" id="KW-0472">Membrane</keyword>
<sequence length="319" mass="34406">MMELILVNVIDGLVTGLLLFMLSAGLTLIFSMMGVLNFAHASFYMLGAYFAYQISLALGFWVGLLIAPLIVGVMGAGVERYGLRRVHQYGHVPELIFTFGLALLIEELVQFVWGKNQMAYDIPEILNFTAFSIAGNSIPAYKIFMIFISVGIFMGLLYVLTKTRVGMIIQAALSYPRTVEALGHNVPLIFMGVFGVGTALAGVAGVIAGPVLGTFPGMAFVLGSIVFVTIVIGGLGSLWGALVASLLIGWVTTFAKSYNIAMSDILNGIGIATPENLSDNMFRDLWTVTSPQIADILPYILMVLILIFRPAGLFGKRES</sequence>
<reference evidence="10 11" key="1">
    <citation type="journal article" date="2014" name="Genome Announc.">
        <title>Draft Genome Sequences of Two Isolates of the Roseobacter Group, Sulfitobacter sp. Strains 3SOLIMAR09 and 1FIGIMAR09, from Harbors of Mallorca Island (Mediterranean Sea).</title>
        <authorList>
            <person name="Mas-Llado M."/>
            <person name="Pina-Villalonga J.M."/>
            <person name="Brunet-Galmes I."/>
            <person name="Nogales B."/>
            <person name="Bosch R."/>
        </authorList>
    </citation>
    <scope>NUCLEOTIDE SEQUENCE [LARGE SCALE GENOMIC DNA]</scope>
    <source>
        <strain evidence="10 11">1FIGIMAR09</strain>
    </source>
</reference>
<evidence type="ECO:0000256" key="8">
    <source>
        <dbReference type="ARBA" id="ARBA00037998"/>
    </source>
</evidence>
<feature type="transmembrane region" description="Helical" evidence="9">
    <location>
        <begin position="140"/>
        <end position="161"/>
    </location>
</feature>
<dbReference type="STRING" id="83219.PM02_17330"/>
<comment type="subcellular location">
    <subcellularLocation>
        <location evidence="1">Cell membrane</location>
        <topology evidence="1">Multi-pass membrane protein</topology>
    </subcellularLocation>
</comment>
<comment type="caution">
    <text evidence="10">The sequence shown here is derived from an EMBL/GenBank/DDBJ whole genome shotgun (WGS) entry which is preliminary data.</text>
</comment>
<name>A0A061SRA8_9RHOB</name>
<proteinExistence type="inferred from homology"/>
<keyword evidence="5" id="KW-0029">Amino-acid transport</keyword>
<feature type="transmembrane region" description="Helical" evidence="9">
    <location>
        <begin position="214"/>
        <end position="232"/>
    </location>
</feature>
<accession>A0A061SRA8</accession>
<evidence type="ECO:0000256" key="4">
    <source>
        <dbReference type="ARBA" id="ARBA00022692"/>
    </source>
</evidence>
<dbReference type="PANTHER" id="PTHR11795:SF442">
    <property type="entry name" value="ABC TRANSPORTER ATP-BINDING PROTEIN"/>
    <property type="match status" value="1"/>
</dbReference>
<keyword evidence="3" id="KW-1003">Cell membrane</keyword>
<evidence type="ECO:0000256" key="1">
    <source>
        <dbReference type="ARBA" id="ARBA00004651"/>
    </source>
</evidence>
<organism evidence="10 11">
    <name type="scientific">Sulfitobacter mediterraneus</name>
    <dbReference type="NCBI Taxonomy" id="83219"/>
    <lineage>
        <taxon>Bacteria</taxon>
        <taxon>Pseudomonadati</taxon>
        <taxon>Pseudomonadota</taxon>
        <taxon>Alphaproteobacteria</taxon>
        <taxon>Rhodobacterales</taxon>
        <taxon>Roseobacteraceae</taxon>
        <taxon>Sulfitobacter</taxon>
    </lineage>
</organism>